<dbReference type="Gene3D" id="1.10.3290.10">
    <property type="entry name" value="Fido-like domain"/>
    <property type="match status" value="1"/>
</dbReference>
<accession>A0A1F4R4N5</accession>
<keyword evidence="2" id="KW-0067">ATP-binding</keyword>
<feature type="active site" evidence="1">
    <location>
        <position position="234"/>
    </location>
</feature>
<reference evidence="5 6" key="1">
    <citation type="journal article" date="2016" name="Nat. Commun.">
        <title>Thousands of microbial genomes shed light on interconnected biogeochemical processes in an aquifer system.</title>
        <authorList>
            <person name="Anantharaman K."/>
            <person name="Brown C.T."/>
            <person name="Hug L.A."/>
            <person name="Sharon I."/>
            <person name="Castelle C.J."/>
            <person name="Probst A.J."/>
            <person name="Thomas B.C."/>
            <person name="Singh A."/>
            <person name="Wilkins M.J."/>
            <person name="Karaoz U."/>
            <person name="Brodie E.L."/>
            <person name="Williams K.H."/>
            <person name="Hubbard S.S."/>
            <person name="Banfield J.F."/>
        </authorList>
    </citation>
    <scope>NUCLEOTIDE SEQUENCE [LARGE SCALE GENOMIC DNA]</scope>
</reference>
<gene>
    <name evidence="5" type="ORF">A3H38_05180</name>
</gene>
<dbReference type="PROSITE" id="PS51459">
    <property type="entry name" value="FIDO"/>
    <property type="match status" value="1"/>
</dbReference>
<evidence type="ECO:0000256" key="3">
    <source>
        <dbReference type="PIRSR" id="PIRSR640198-3"/>
    </source>
</evidence>
<evidence type="ECO:0000256" key="1">
    <source>
        <dbReference type="PIRSR" id="PIRSR640198-1"/>
    </source>
</evidence>
<dbReference type="PANTHER" id="PTHR13504">
    <property type="entry name" value="FIDO DOMAIN-CONTAINING PROTEIN DDB_G0283145"/>
    <property type="match status" value="1"/>
</dbReference>
<protein>
    <recommendedName>
        <fullName evidence="4">Fido domain-containing protein</fullName>
    </recommendedName>
</protein>
<comment type="caution">
    <text evidence="5">The sequence shown here is derived from an EMBL/GenBank/DDBJ whole genome shotgun (WGS) entry which is preliminary data.</text>
</comment>
<dbReference type="EMBL" id="METP01000063">
    <property type="protein sequence ID" value="OGC03066.1"/>
    <property type="molecule type" value="Genomic_DNA"/>
</dbReference>
<dbReference type="PANTHER" id="PTHR13504:SF38">
    <property type="entry name" value="FIDO DOMAIN-CONTAINING PROTEIN"/>
    <property type="match status" value="1"/>
</dbReference>
<sequence length="303" mass="34880">MPKYTISDKDKLNRLIKEASFSRSGLASSLEVSYKTVYRWLDCGVNPHPSQSRDIDALFKEHIDITDWVEKIRKNIPDPIKLLKKDPLIREKLFISMTYNSNAIEGSRMTMKETEMAVAGKRVRGKELFEVLEAVNHHNALLYMLEVIKPGFKITEDFILKIHSIVMYNFNNKLPGKYRTGHVNLTNTEKPLPSAQMVPLKMRFLAKDLNPPKADGKEALKKISRDHYEFESIHPFFDGNGRVGRIIMNTQLLSQGYPPAIIEIEDRYKYYLALSRGDMGDFKNLTQMVCDSVIKGYNLLFAE</sequence>
<feature type="domain" description="Fido" evidence="4">
    <location>
        <begin position="154"/>
        <end position="291"/>
    </location>
</feature>
<organism evidence="5 6">
    <name type="scientific">candidate division WOR-1 bacterium RIFCSPLOWO2_02_FULL_46_20</name>
    <dbReference type="NCBI Taxonomy" id="1802567"/>
    <lineage>
        <taxon>Bacteria</taxon>
        <taxon>Bacillati</taxon>
        <taxon>Saganbacteria</taxon>
    </lineage>
</organism>
<dbReference type="GO" id="GO:0005524">
    <property type="term" value="F:ATP binding"/>
    <property type="evidence" value="ECO:0007669"/>
    <property type="project" value="UniProtKB-KW"/>
</dbReference>
<dbReference type="Pfam" id="PF02661">
    <property type="entry name" value="Fic"/>
    <property type="match status" value="1"/>
</dbReference>
<dbReference type="Proteomes" id="UP000176938">
    <property type="component" value="Unassembled WGS sequence"/>
</dbReference>
<evidence type="ECO:0000256" key="2">
    <source>
        <dbReference type="PIRSR" id="PIRSR640198-2"/>
    </source>
</evidence>
<dbReference type="SUPFAM" id="SSF140931">
    <property type="entry name" value="Fic-like"/>
    <property type="match status" value="1"/>
</dbReference>
<dbReference type="AlphaFoldDB" id="A0A1F4R4N5"/>
<dbReference type="InterPro" id="IPR040198">
    <property type="entry name" value="Fido_containing"/>
</dbReference>
<dbReference type="InterPro" id="IPR036597">
    <property type="entry name" value="Fido-like_dom_sf"/>
</dbReference>
<keyword evidence="2" id="KW-0547">Nucleotide-binding</keyword>
<evidence type="ECO:0000259" key="4">
    <source>
        <dbReference type="PROSITE" id="PS51459"/>
    </source>
</evidence>
<proteinExistence type="predicted"/>
<feature type="binding site" evidence="2">
    <location>
        <begin position="270"/>
        <end position="271"/>
    </location>
    <ligand>
        <name>ATP</name>
        <dbReference type="ChEBI" id="CHEBI:30616"/>
    </ligand>
</feature>
<name>A0A1F4R4N5_UNCSA</name>
<feature type="binding site" evidence="2">
    <location>
        <begin position="238"/>
        <end position="245"/>
    </location>
    <ligand>
        <name>ATP</name>
        <dbReference type="ChEBI" id="CHEBI:30616"/>
    </ligand>
</feature>
<evidence type="ECO:0000313" key="5">
    <source>
        <dbReference type="EMBL" id="OGC03066.1"/>
    </source>
</evidence>
<evidence type="ECO:0000313" key="6">
    <source>
        <dbReference type="Proteomes" id="UP000176938"/>
    </source>
</evidence>
<dbReference type="InterPro" id="IPR003812">
    <property type="entry name" value="Fido"/>
</dbReference>
<feature type="site" description="Important for autoinhibition of adenylyltransferase activity" evidence="3">
    <location>
        <position position="105"/>
    </location>
</feature>